<dbReference type="AlphaFoldDB" id="A0AB40B7W6"/>
<feature type="region of interest" description="Disordered" evidence="1">
    <location>
        <begin position="26"/>
        <end position="120"/>
    </location>
</feature>
<dbReference type="RefSeq" id="XP_039123350.1">
    <property type="nucleotide sequence ID" value="XM_039267416.1"/>
</dbReference>
<feature type="domain" description="MULE transposase" evidence="2">
    <location>
        <begin position="322"/>
        <end position="410"/>
    </location>
</feature>
<evidence type="ECO:0000313" key="4">
    <source>
        <dbReference type="RefSeq" id="XP_039123350.1"/>
    </source>
</evidence>
<proteinExistence type="predicted"/>
<evidence type="ECO:0000256" key="1">
    <source>
        <dbReference type="SAM" id="MobiDB-lite"/>
    </source>
</evidence>
<feature type="compositionally biased region" description="Polar residues" evidence="1">
    <location>
        <begin position="584"/>
        <end position="593"/>
    </location>
</feature>
<dbReference type="GeneID" id="120259963"/>
<dbReference type="Pfam" id="PF10551">
    <property type="entry name" value="MULE"/>
    <property type="match status" value="1"/>
</dbReference>
<protein>
    <submittedName>
        <fullName evidence="4">Uncharacterized protein LOC120259963</fullName>
    </submittedName>
</protein>
<feature type="region of interest" description="Disordered" evidence="1">
    <location>
        <begin position="560"/>
        <end position="593"/>
    </location>
</feature>
<feature type="compositionally biased region" description="Basic and acidic residues" evidence="1">
    <location>
        <begin position="110"/>
        <end position="120"/>
    </location>
</feature>
<dbReference type="PANTHER" id="PTHR31973">
    <property type="entry name" value="POLYPROTEIN, PUTATIVE-RELATED"/>
    <property type="match status" value="1"/>
</dbReference>
<keyword evidence="3" id="KW-1185">Reference proteome</keyword>
<evidence type="ECO:0000259" key="2">
    <source>
        <dbReference type="Pfam" id="PF10551"/>
    </source>
</evidence>
<reference evidence="4" key="1">
    <citation type="submission" date="2025-08" db="UniProtKB">
        <authorList>
            <consortium name="RefSeq"/>
        </authorList>
    </citation>
    <scope>IDENTIFICATION</scope>
</reference>
<organism evidence="3 4">
    <name type="scientific">Dioscorea cayennensis subsp. rotundata</name>
    <name type="common">White Guinea yam</name>
    <name type="synonym">Dioscorea rotundata</name>
    <dbReference type="NCBI Taxonomy" id="55577"/>
    <lineage>
        <taxon>Eukaryota</taxon>
        <taxon>Viridiplantae</taxon>
        <taxon>Streptophyta</taxon>
        <taxon>Embryophyta</taxon>
        <taxon>Tracheophyta</taxon>
        <taxon>Spermatophyta</taxon>
        <taxon>Magnoliopsida</taxon>
        <taxon>Liliopsida</taxon>
        <taxon>Dioscoreales</taxon>
        <taxon>Dioscoreaceae</taxon>
        <taxon>Dioscorea</taxon>
    </lineage>
</organism>
<dbReference type="InterPro" id="IPR018289">
    <property type="entry name" value="MULE_transposase_dom"/>
</dbReference>
<gene>
    <name evidence="4" type="primary">LOC120259963</name>
</gene>
<feature type="compositionally biased region" description="Acidic residues" evidence="1">
    <location>
        <begin position="57"/>
        <end position="88"/>
    </location>
</feature>
<name>A0AB40B7W6_DIOCR</name>
<evidence type="ECO:0000313" key="3">
    <source>
        <dbReference type="Proteomes" id="UP001515500"/>
    </source>
</evidence>
<dbReference type="Proteomes" id="UP001515500">
    <property type="component" value="Chromosome 5"/>
</dbReference>
<sequence>MVLVKIIERMMLDADATRVQLGEDATACRDTGRDDEDENESNASGLHDSDYSFNSNEFEEPEEKDPEEDFEEDLEEDLEEHVEEEHEEEGVQKRDQQPIIEADTDEENLAPERPKYADFNEDTDMREPEFKIGMKFRSFQQFREAIRIYGIRNRCVMNFKPNNKKRCKAFCRRAGYPCYLWASPMYKDKAAIQIKSGNLKHECTRDHNIRHVNATWIANNYLEQFRADPSWKITGIIQAVKLNQQADISRLKAWRAKCIALRMLDGDEKSQIRSLYDYRLELLRTHANSTMKFKCSEVVFARMYVCLGPLKAGFLEGYMHIISLDGCFLKGLYGGQLLSAVGIDANDSTYPFAWAIVEKENNENWQWFLSLMDEDLDLNNSHHFAFMADRQKGLIPAIEELFPYSEHSFCGKRDRAGCQSSAKENVGNNDSIDPMAGIDPHVLKEHFVQVDLLINRNPEPGQLSQHLINRTSKPGQLSQQIDIGQLSQQVQCTIGSDPPTERTTMVERRLNMTKLPTISGRNIANTECPSKYVVKEKEHVVQIDKARQKKTPTVLRIPTMRARANDKDGVANKKKKIWVPPGSKGSTTSGDAQ</sequence>
<accession>A0AB40B7W6</accession>
<dbReference type="PANTHER" id="PTHR31973:SF187">
    <property type="entry name" value="MUTATOR TRANSPOSASE MUDRA PROTEIN"/>
    <property type="match status" value="1"/>
</dbReference>